<keyword evidence="1" id="KW-1185">Reference proteome</keyword>
<dbReference type="KEGG" id="cmo:103501403"/>
<dbReference type="RefSeq" id="XP_016902980.1">
    <property type="nucleotide sequence ID" value="XM_017047491.2"/>
</dbReference>
<dbReference type="InParanoid" id="A0A1S4E4S7"/>
<protein>
    <submittedName>
        <fullName evidence="2">Uncharacterized protein LOC103501403</fullName>
    </submittedName>
</protein>
<accession>A0A1S4E4S7</accession>
<evidence type="ECO:0000313" key="2">
    <source>
        <dbReference type="RefSeq" id="XP_016902980.1"/>
    </source>
</evidence>
<dbReference type="AlphaFoldDB" id="A0A1S4E4S7"/>
<organism evidence="1 2">
    <name type="scientific">Cucumis melo</name>
    <name type="common">Muskmelon</name>
    <dbReference type="NCBI Taxonomy" id="3656"/>
    <lineage>
        <taxon>Eukaryota</taxon>
        <taxon>Viridiplantae</taxon>
        <taxon>Streptophyta</taxon>
        <taxon>Embryophyta</taxon>
        <taxon>Tracheophyta</taxon>
        <taxon>Spermatophyta</taxon>
        <taxon>Magnoliopsida</taxon>
        <taxon>eudicotyledons</taxon>
        <taxon>Gunneridae</taxon>
        <taxon>Pentapetalae</taxon>
        <taxon>rosids</taxon>
        <taxon>fabids</taxon>
        <taxon>Cucurbitales</taxon>
        <taxon>Cucurbitaceae</taxon>
        <taxon>Benincaseae</taxon>
        <taxon>Cucumis</taxon>
    </lineage>
</organism>
<dbReference type="GeneID" id="103501403"/>
<dbReference type="Proteomes" id="UP001652600">
    <property type="component" value="Chromosome 9"/>
</dbReference>
<gene>
    <name evidence="2" type="primary">LOC103501403</name>
</gene>
<sequence>MRAFHQVNIKLHPGEVPKVVSCGVCGLLGHHNDQCPEIKERMLIQMPKKKRRLSQPRKEFKDDEELFEVFKKVEVNLPFLTEIKSIPRYLKFLKELCTHKRSRSQEKVMVSKNPRKSNS</sequence>
<proteinExistence type="predicted"/>
<reference evidence="2" key="1">
    <citation type="submission" date="2025-08" db="UniProtKB">
        <authorList>
            <consortium name="RefSeq"/>
        </authorList>
    </citation>
    <scope>IDENTIFICATION</scope>
    <source>
        <tissue evidence="2">Stem</tissue>
    </source>
</reference>
<dbReference type="OrthoDB" id="778454at2759"/>
<evidence type="ECO:0000313" key="1">
    <source>
        <dbReference type="Proteomes" id="UP001652600"/>
    </source>
</evidence>
<name>A0A1S4E4S7_CUCME</name>